<proteinExistence type="predicted"/>
<dbReference type="Pfam" id="PF16344">
    <property type="entry name" value="FecR_C"/>
    <property type="match status" value="1"/>
</dbReference>
<evidence type="ECO:0000256" key="1">
    <source>
        <dbReference type="SAM" id="Phobius"/>
    </source>
</evidence>
<keyword evidence="1" id="KW-0812">Transmembrane</keyword>
<gene>
    <name evidence="4" type="ORF">SAMN05421788_101851</name>
</gene>
<dbReference type="OrthoDB" id="625980at2"/>
<dbReference type="KEGG" id="fln:FLA_5463"/>
<dbReference type="InterPro" id="IPR032508">
    <property type="entry name" value="FecR_C"/>
</dbReference>
<dbReference type="InterPro" id="IPR006860">
    <property type="entry name" value="FecR"/>
</dbReference>
<name>A0A173MP16_9BACT</name>
<dbReference type="AlphaFoldDB" id="A0A173MP16"/>
<dbReference type="Gene3D" id="2.60.120.1440">
    <property type="match status" value="1"/>
</dbReference>
<dbReference type="PANTHER" id="PTHR30273:SF2">
    <property type="entry name" value="PROTEIN FECR"/>
    <property type="match status" value="1"/>
</dbReference>
<keyword evidence="5" id="KW-1185">Reference proteome</keyword>
<dbReference type="RefSeq" id="WP_076375965.1">
    <property type="nucleotide sequence ID" value="NZ_AP017422.1"/>
</dbReference>
<dbReference type="Proteomes" id="UP000186917">
    <property type="component" value="Unassembled WGS sequence"/>
</dbReference>
<feature type="transmembrane region" description="Helical" evidence="1">
    <location>
        <begin position="85"/>
        <end position="104"/>
    </location>
</feature>
<accession>A0A173MP16</accession>
<dbReference type="Pfam" id="PF04773">
    <property type="entry name" value="FecR"/>
    <property type="match status" value="1"/>
</dbReference>
<evidence type="ECO:0000313" key="5">
    <source>
        <dbReference type="Proteomes" id="UP000186917"/>
    </source>
</evidence>
<dbReference type="FunFam" id="2.60.120.1440:FF:000001">
    <property type="entry name" value="Putative anti-sigma factor"/>
    <property type="match status" value="1"/>
</dbReference>
<reference evidence="5" key="1">
    <citation type="submission" date="2017-01" db="EMBL/GenBank/DDBJ databases">
        <authorList>
            <person name="Varghese N."/>
            <person name="Submissions S."/>
        </authorList>
    </citation>
    <scope>NUCLEOTIDE SEQUENCE [LARGE SCALE GENOMIC DNA]</scope>
    <source>
        <strain evidence="5">DSM 21054</strain>
    </source>
</reference>
<dbReference type="PANTHER" id="PTHR30273">
    <property type="entry name" value="PERIPLASMIC SIGNAL SENSOR AND SIGMA FACTOR ACTIVATOR FECR-RELATED"/>
    <property type="match status" value="1"/>
</dbReference>
<evidence type="ECO:0000313" key="4">
    <source>
        <dbReference type="EMBL" id="SIS72719.1"/>
    </source>
</evidence>
<organism evidence="4 5">
    <name type="scientific">Filimonas lacunae</name>
    <dbReference type="NCBI Taxonomy" id="477680"/>
    <lineage>
        <taxon>Bacteria</taxon>
        <taxon>Pseudomonadati</taxon>
        <taxon>Bacteroidota</taxon>
        <taxon>Chitinophagia</taxon>
        <taxon>Chitinophagales</taxon>
        <taxon>Chitinophagaceae</taxon>
        <taxon>Filimonas</taxon>
    </lineage>
</organism>
<sequence>MENNQPALQQLLQKLRNNTASAEELALLQQWLGREAIEDELKQLWDFVPQQQPFFSEVASERMLGHILENEPAAIMPARRRSRGYRVIAVAAAVVVIATGWWLVSLKQDKPVSSAPVASTPVTSAVIPPGGNKATLTLADGNTIILDSSNYKTLSHYGAVTVVQQAGALAYQNHQRGADSVLEAYNTLSTPRAGQYKLVLADGSKVWLNAASTLRYPITFTGAERKVILTGEAYFEIAPNARQPFVVATENTQVRVLGTAFNVMAYTDEKNIQTTLVSGKVEVQTDNKPARMLEPGQQAQVIRASNTIEVHSADMEEALAWKNGLFYFNNADIRYVLRQVARWYDIDVEYAGTLPDRRFGGKIARNSSLNDIIRILELSHIHCKTENHKLIVMP</sequence>
<dbReference type="InterPro" id="IPR012373">
    <property type="entry name" value="Ferrdict_sens_TM"/>
</dbReference>
<keyword evidence="1" id="KW-0472">Membrane</keyword>
<keyword evidence="1" id="KW-1133">Transmembrane helix</keyword>
<feature type="domain" description="Protein FecR C-terminal" evidence="3">
    <location>
        <begin position="326"/>
        <end position="392"/>
    </location>
</feature>
<protein>
    <submittedName>
        <fullName evidence="4">FecR family protein</fullName>
    </submittedName>
</protein>
<dbReference type="STRING" id="477680.SAMN05421788_101851"/>
<dbReference type="EMBL" id="FTOR01000001">
    <property type="protein sequence ID" value="SIS72719.1"/>
    <property type="molecule type" value="Genomic_DNA"/>
</dbReference>
<dbReference type="GO" id="GO:0016989">
    <property type="term" value="F:sigma factor antagonist activity"/>
    <property type="evidence" value="ECO:0007669"/>
    <property type="project" value="TreeGrafter"/>
</dbReference>
<evidence type="ECO:0000259" key="3">
    <source>
        <dbReference type="Pfam" id="PF16344"/>
    </source>
</evidence>
<dbReference type="Gene3D" id="3.55.50.30">
    <property type="match status" value="1"/>
</dbReference>
<feature type="domain" description="FecR protein" evidence="2">
    <location>
        <begin position="187"/>
        <end position="282"/>
    </location>
</feature>
<evidence type="ECO:0000259" key="2">
    <source>
        <dbReference type="Pfam" id="PF04773"/>
    </source>
</evidence>